<evidence type="ECO:0000313" key="3">
    <source>
        <dbReference type="Proteomes" id="UP000221165"/>
    </source>
</evidence>
<dbReference type="Proteomes" id="UP000221165">
    <property type="component" value="Unassembled WGS sequence"/>
</dbReference>
<organism evidence="2 3">
    <name type="scientific">Cystoisospora suis</name>
    <dbReference type="NCBI Taxonomy" id="483139"/>
    <lineage>
        <taxon>Eukaryota</taxon>
        <taxon>Sar</taxon>
        <taxon>Alveolata</taxon>
        <taxon>Apicomplexa</taxon>
        <taxon>Conoidasida</taxon>
        <taxon>Coccidia</taxon>
        <taxon>Eucoccidiorida</taxon>
        <taxon>Eimeriorina</taxon>
        <taxon>Sarcocystidae</taxon>
        <taxon>Cystoisospora</taxon>
    </lineage>
</organism>
<reference evidence="2 3" key="1">
    <citation type="journal article" date="2017" name="Int. J. Parasitol.">
        <title>The genome of the protozoan parasite Cystoisospora suis and a reverse vaccinology approach to identify vaccine candidates.</title>
        <authorList>
            <person name="Palmieri N."/>
            <person name="Shrestha A."/>
            <person name="Ruttkowski B."/>
            <person name="Beck T."/>
            <person name="Vogl C."/>
            <person name="Tomley F."/>
            <person name="Blake D.P."/>
            <person name="Joachim A."/>
        </authorList>
    </citation>
    <scope>NUCLEOTIDE SEQUENCE [LARGE SCALE GENOMIC DNA]</scope>
    <source>
        <strain evidence="2 3">Wien I</strain>
    </source>
</reference>
<accession>A0A2C6KUS9</accession>
<sequence length="523" mass="53155">MEKSFVSAFSSLRSSFSEEAAMSPRMSRGATWRQGAAVSLAAVLVCLADFFCLYDANFAAALSLRVSNEAKSLDAPTRAPVTPLENGEVVEMSAASFRNVRAWCRMYQAQWQAFNRMCLDQELGDFYRRAAASGPDALFDYKEYGNLTVGEEGRSLPGTEASVKYVADPNSRTHAGRYIYGTICTGSLNYACKKILEAGVSTPETDPAAVPGPEEVDRILERFDQQTPAEAEARAEAAELMLPVETGEYEKELPVEEALENLSGFHAALEAETFGEMPVVSPSGVETPELLPEETPREGEGAASIPPGEEVATGFEGGAGASIPVEEETGAEGDAGTTSPAEEALPGGAALEEAPSTAPSEEMVGGLTSAEEGAGGNDEADASPTTPTTGATPTTTMTPADEEKAGSAGGGVGEDASASATPAAAAEEEGAGSATPAEEASGSADDASTTTAATTTTISTSGEEGAGGASTTTAAAAAGTTPAEDAGGATAEGEDEKATLPDETTGGVAVRGADADAQETLGL</sequence>
<dbReference type="AlphaFoldDB" id="A0A2C6KUS9"/>
<dbReference type="EMBL" id="MIGC01002472">
    <property type="protein sequence ID" value="PHJ21017.1"/>
    <property type="molecule type" value="Genomic_DNA"/>
</dbReference>
<proteinExistence type="predicted"/>
<feature type="compositionally biased region" description="Low complexity" evidence="1">
    <location>
        <begin position="382"/>
        <end position="399"/>
    </location>
</feature>
<protein>
    <submittedName>
        <fullName evidence="2">Uncharacterized protein</fullName>
    </submittedName>
</protein>
<dbReference type="GeneID" id="94428529"/>
<dbReference type="OrthoDB" id="333771at2759"/>
<dbReference type="RefSeq" id="XP_067922702.1">
    <property type="nucleotide sequence ID" value="XM_068065318.1"/>
</dbReference>
<gene>
    <name evidence="2" type="ORF">CSUI_005139</name>
</gene>
<feature type="region of interest" description="Disordered" evidence="1">
    <location>
        <begin position="276"/>
        <end position="523"/>
    </location>
</feature>
<feature type="compositionally biased region" description="Low complexity" evidence="1">
    <location>
        <begin position="332"/>
        <end position="355"/>
    </location>
</feature>
<feature type="compositionally biased region" description="Low complexity" evidence="1">
    <location>
        <begin position="416"/>
        <end position="491"/>
    </location>
</feature>
<evidence type="ECO:0000256" key="1">
    <source>
        <dbReference type="SAM" id="MobiDB-lite"/>
    </source>
</evidence>
<name>A0A2C6KUS9_9APIC</name>
<evidence type="ECO:0000313" key="2">
    <source>
        <dbReference type="EMBL" id="PHJ21017.1"/>
    </source>
</evidence>
<keyword evidence="3" id="KW-1185">Reference proteome</keyword>
<dbReference type="VEuPathDB" id="ToxoDB:CSUI_005139"/>
<comment type="caution">
    <text evidence="2">The sequence shown here is derived from an EMBL/GenBank/DDBJ whole genome shotgun (WGS) entry which is preliminary data.</text>
</comment>